<dbReference type="Proteomes" id="UP001059209">
    <property type="component" value="Chromosome"/>
</dbReference>
<gene>
    <name evidence="1" type="ORF">NYZ99_08270</name>
</gene>
<reference evidence="1" key="1">
    <citation type="submission" date="2022-09" db="EMBL/GenBank/DDBJ databases">
        <title>Maribacter litopenaei sp. nov., isolated from the intestinal tract of the Pacific White Shrimp, Litopenaeus vannamei.</title>
        <authorList>
            <person name="Kim S.Y."/>
            <person name="Hwang C.Y."/>
        </authorList>
    </citation>
    <scope>NUCLEOTIDE SEQUENCE</scope>
    <source>
        <strain evidence="1">HL-LV01</strain>
    </source>
</reference>
<proteinExistence type="predicted"/>
<organism evidence="1 2">
    <name type="scientific">Maribacter litopenaei</name>
    <dbReference type="NCBI Taxonomy" id="2976127"/>
    <lineage>
        <taxon>Bacteria</taxon>
        <taxon>Pseudomonadati</taxon>
        <taxon>Bacteroidota</taxon>
        <taxon>Flavobacteriia</taxon>
        <taxon>Flavobacteriales</taxon>
        <taxon>Flavobacteriaceae</taxon>
        <taxon>Maribacter</taxon>
    </lineage>
</organism>
<evidence type="ECO:0000313" key="2">
    <source>
        <dbReference type="Proteomes" id="UP001059209"/>
    </source>
</evidence>
<accession>A0ABY5YEC3</accession>
<name>A0ABY5YEC3_9FLAO</name>
<dbReference type="RefSeq" id="WP_260574816.1">
    <property type="nucleotide sequence ID" value="NZ_CP104205.1"/>
</dbReference>
<keyword evidence="2" id="KW-1185">Reference proteome</keyword>
<evidence type="ECO:0000313" key="1">
    <source>
        <dbReference type="EMBL" id="UWX56221.1"/>
    </source>
</evidence>
<protein>
    <recommendedName>
        <fullName evidence="3">Aminopeptidase</fullName>
    </recommendedName>
</protein>
<dbReference type="EMBL" id="CP104205">
    <property type="protein sequence ID" value="UWX56221.1"/>
    <property type="molecule type" value="Genomic_DNA"/>
</dbReference>
<sequence length="237" mass="28374">MSFRFVNIFRNFDESLIDLANNPENPDYSVFNARYLNRDNNILDYKSWFPDFQLAGKFSKLSFEYEYRKLFRNNRQFNFRFFAGKFLSNNTDSNFFSFALDRPTDYLFDYSYLGRSEDTGLYSQQIIIAEGGFKSFLDERYRFSDNWMATVNTSFNLWRWIELYGDAGLVKNNGFSEKFVYDSGVRLNLVTDYFELYFPLYSNNGWEISQPDYGEKIRFIITVSPKTLTGLFTRKWF</sequence>
<evidence type="ECO:0008006" key="3">
    <source>
        <dbReference type="Google" id="ProtNLM"/>
    </source>
</evidence>